<organism evidence="1 2">
    <name type="scientific">Stephania cephalantha</name>
    <dbReference type="NCBI Taxonomy" id="152367"/>
    <lineage>
        <taxon>Eukaryota</taxon>
        <taxon>Viridiplantae</taxon>
        <taxon>Streptophyta</taxon>
        <taxon>Embryophyta</taxon>
        <taxon>Tracheophyta</taxon>
        <taxon>Spermatophyta</taxon>
        <taxon>Magnoliopsida</taxon>
        <taxon>Ranunculales</taxon>
        <taxon>Menispermaceae</taxon>
        <taxon>Menispermoideae</taxon>
        <taxon>Cissampelideae</taxon>
        <taxon>Stephania</taxon>
    </lineage>
</organism>
<dbReference type="InterPro" id="IPR036038">
    <property type="entry name" value="Aminotransferase-like"/>
</dbReference>
<sequence>MSMCKFLVVNGVVSQSVEVPPVSSLLETHPGAYTTSRTHCNASCLLFWERHLRRLADSARILVESRPDLLFGLGDKRVFSKSHCASFSLWESVICPRVDDSLRKLLPIALKGRSSKEELVITTLVSGNLRNLGDLDEGDGKQDRVFRALDVYVHIGFYVPPVFGDEDNCGRLAVVGRGRDIARAKFAKWVRQRKKFEGLKPPLVNEILLTNDGDQILEGGVTNFFVVCRKDDSSSNPENRFIYEVQTASINEGVLPGIVRQLIIEVCLAKEIPVREVAPSWSQRELWEEAFITNGLRLVQHVESIQVPSSLELKNLSLLADNSWKEIMASIVGWDALSDMREESCLKKSNSAPKVLVWFLQSHLAFFV</sequence>
<dbReference type="InterPro" id="IPR043132">
    <property type="entry name" value="BCAT-like_C"/>
</dbReference>
<dbReference type="Gene3D" id="3.20.10.10">
    <property type="entry name" value="D-amino Acid Aminotransferase, subunit A, domain 2"/>
    <property type="match status" value="1"/>
</dbReference>
<name>A0AAP0PVP0_9MAGN</name>
<reference evidence="1 2" key="1">
    <citation type="submission" date="2024-01" db="EMBL/GenBank/DDBJ databases">
        <title>Genome assemblies of Stephania.</title>
        <authorList>
            <person name="Yang L."/>
        </authorList>
    </citation>
    <scope>NUCLEOTIDE SEQUENCE [LARGE SCALE GENOMIC DNA]</scope>
    <source>
        <strain evidence="1">JXDWG</strain>
        <tissue evidence="1">Leaf</tissue>
    </source>
</reference>
<dbReference type="Pfam" id="PF01063">
    <property type="entry name" value="Aminotran_4"/>
    <property type="match status" value="1"/>
</dbReference>
<proteinExistence type="predicted"/>
<evidence type="ECO:0008006" key="3">
    <source>
        <dbReference type="Google" id="ProtNLM"/>
    </source>
</evidence>
<dbReference type="PANTHER" id="PTHR47703:SF2">
    <property type="entry name" value="D-AMINOACID AMINOTRANSFERASE-LIKE PLP-DEPENDENT ENZYMES SUPERFAMILY PROTEIN"/>
    <property type="match status" value="1"/>
</dbReference>
<dbReference type="AlphaFoldDB" id="A0AAP0PVP0"/>
<keyword evidence="2" id="KW-1185">Reference proteome</keyword>
<protein>
    <recommendedName>
        <fullName evidence="3">Class IV aminotransferase</fullName>
    </recommendedName>
</protein>
<dbReference type="PANTHER" id="PTHR47703">
    <property type="entry name" value="D-AMINOACID AMINOTRANSFERASE-LIKE PLP-DEPENDENT ENZYMES SUPERFAMILY PROTEIN"/>
    <property type="match status" value="1"/>
</dbReference>
<dbReference type="EMBL" id="JBBNAG010000002">
    <property type="protein sequence ID" value="KAK9158167.1"/>
    <property type="molecule type" value="Genomic_DNA"/>
</dbReference>
<accession>A0AAP0PVP0</accession>
<comment type="caution">
    <text evidence="1">The sequence shown here is derived from an EMBL/GenBank/DDBJ whole genome shotgun (WGS) entry which is preliminary data.</text>
</comment>
<dbReference type="SUPFAM" id="SSF56752">
    <property type="entry name" value="D-aminoacid aminotransferase-like PLP-dependent enzymes"/>
    <property type="match status" value="2"/>
</dbReference>
<gene>
    <name evidence="1" type="ORF">Scep_004741</name>
</gene>
<dbReference type="GO" id="GO:0003824">
    <property type="term" value="F:catalytic activity"/>
    <property type="evidence" value="ECO:0007669"/>
    <property type="project" value="InterPro"/>
</dbReference>
<evidence type="ECO:0000313" key="1">
    <source>
        <dbReference type="EMBL" id="KAK9158167.1"/>
    </source>
</evidence>
<dbReference type="Proteomes" id="UP001419268">
    <property type="component" value="Unassembled WGS sequence"/>
</dbReference>
<dbReference type="InterPro" id="IPR001544">
    <property type="entry name" value="Aminotrans_IV"/>
</dbReference>
<evidence type="ECO:0000313" key="2">
    <source>
        <dbReference type="Proteomes" id="UP001419268"/>
    </source>
</evidence>